<dbReference type="PROSITE" id="PS50011">
    <property type="entry name" value="PROTEIN_KINASE_DOM"/>
    <property type="match status" value="1"/>
</dbReference>
<evidence type="ECO:0000313" key="4">
    <source>
        <dbReference type="EMBL" id="NWH22019.1"/>
    </source>
</evidence>
<evidence type="ECO:0000259" key="3">
    <source>
        <dbReference type="PROSITE" id="PS50011"/>
    </source>
</evidence>
<evidence type="ECO:0000256" key="1">
    <source>
        <dbReference type="ARBA" id="ARBA00022741"/>
    </source>
</evidence>
<protein>
    <submittedName>
        <fullName evidence="4">MK13 kinase</fullName>
    </submittedName>
</protein>
<reference evidence="4" key="1">
    <citation type="submission" date="2019-10" db="EMBL/GenBank/DDBJ databases">
        <title>Bird 10,000 Genomes (B10K) Project - Family phase.</title>
        <authorList>
            <person name="Zhang G."/>
        </authorList>
    </citation>
    <scope>NUCLEOTIDE SEQUENCE</scope>
    <source>
        <strain evidence="4">B10K-DU-012-65</strain>
        <tissue evidence="4">Muscle</tissue>
    </source>
</reference>
<dbReference type="Gene3D" id="3.30.200.20">
    <property type="entry name" value="Phosphorylase Kinase, domain 1"/>
    <property type="match status" value="1"/>
</dbReference>
<keyword evidence="1" id="KW-0547">Nucleotide-binding</keyword>
<dbReference type="PANTHER" id="PTHR24055">
    <property type="entry name" value="MITOGEN-ACTIVATED PROTEIN KINASE"/>
    <property type="match status" value="1"/>
</dbReference>
<dbReference type="SMART" id="SM00220">
    <property type="entry name" value="S_TKc"/>
    <property type="match status" value="1"/>
</dbReference>
<sequence>SAIDKKTGEKVAIKKLCRPFQSEIFAKRVYRELMLLKHMQHENVSTRFPPFLLKQGGFSCHLGAKYSRCAAFAVSIPDLGCYGTPSKTSRGSAEACVDVLQIKTSLLFCSCLLQDLKPGNLAVNEDWQLKILGFGLARHANAEMAGYVVMCWYRAPEVILNWMHYSQTVDIQSIGCIMAEMLTRKTLF</sequence>
<feature type="non-terminal residue" evidence="4">
    <location>
        <position position="1"/>
    </location>
</feature>
<dbReference type="SUPFAM" id="SSF56112">
    <property type="entry name" value="Protein kinase-like (PK-like)"/>
    <property type="match status" value="1"/>
</dbReference>
<organism evidence="4 5">
    <name type="scientific">Grus americana</name>
    <name type="common">Whooping crane</name>
    <dbReference type="NCBI Taxonomy" id="9117"/>
    <lineage>
        <taxon>Eukaryota</taxon>
        <taxon>Metazoa</taxon>
        <taxon>Chordata</taxon>
        <taxon>Craniata</taxon>
        <taxon>Vertebrata</taxon>
        <taxon>Euteleostomi</taxon>
        <taxon>Archelosauria</taxon>
        <taxon>Archosauria</taxon>
        <taxon>Dinosauria</taxon>
        <taxon>Saurischia</taxon>
        <taxon>Theropoda</taxon>
        <taxon>Coelurosauria</taxon>
        <taxon>Aves</taxon>
        <taxon>Neognathae</taxon>
        <taxon>Neoaves</taxon>
        <taxon>Gruiformes</taxon>
        <taxon>Gruidae</taxon>
        <taxon>Grus</taxon>
    </lineage>
</organism>
<name>A0A850TTA5_GRUAM</name>
<dbReference type="GO" id="GO:0004672">
    <property type="term" value="F:protein kinase activity"/>
    <property type="evidence" value="ECO:0007669"/>
    <property type="project" value="InterPro"/>
</dbReference>
<keyword evidence="4" id="KW-0808">Transferase</keyword>
<gene>
    <name evidence="4" type="primary">Mapk13_1</name>
    <name evidence="4" type="ORF">GRUAME_R11893</name>
</gene>
<dbReference type="GO" id="GO:0005524">
    <property type="term" value="F:ATP binding"/>
    <property type="evidence" value="ECO:0007669"/>
    <property type="project" value="UniProtKB-KW"/>
</dbReference>
<dbReference type="InterPro" id="IPR011009">
    <property type="entry name" value="Kinase-like_dom_sf"/>
</dbReference>
<keyword evidence="4" id="KW-0418">Kinase</keyword>
<comment type="caution">
    <text evidence="4">The sequence shown here is derived from an EMBL/GenBank/DDBJ whole genome shotgun (WGS) entry which is preliminary data.</text>
</comment>
<dbReference type="EMBL" id="WEIX01008195">
    <property type="protein sequence ID" value="NWH22019.1"/>
    <property type="molecule type" value="Genomic_DNA"/>
</dbReference>
<evidence type="ECO:0000313" key="5">
    <source>
        <dbReference type="Proteomes" id="UP000640762"/>
    </source>
</evidence>
<evidence type="ECO:0000256" key="2">
    <source>
        <dbReference type="ARBA" id="ARBA00022840"/>
    </source>
</evidence>
<keyword evidence="2" id="KW-0067">ATP-binding</keyword>
<dbReference type="Gene3D" id="1.10.510.10">
    <property type="entry name" value="Transferase(Phosphotransferase) domain 1"/>
    <property type="match status" value="1"/>
</dbReference>
<dbReference type="AlphaFoldDB" id="A0A850TTA5"/>
<dbReference type="InterPro" id="IPR050117">
    <property type="entry name" value="MAPK"/>
</dbReference>
<dbReference type="InterPro" id="IPR000719">
    <property type="entry name" value="Prot_kinase_dom"/>
</dbReference>
<accession>A0A850TTA5</accession>
<dbReference type="Pfam" id="PF00069">
    <property type="entry name" value="Pkinase"/>
    <property type="match status" value="1"/>
</dbReference>
<keyword evidence="5" id="KW-1185">Reference proteome</keyword>
<feature type="domain" description="Protein kinase" evidence="3">
    <location>
        <begin position="1"/>
        <end position="188"/>
    </location>
</feature>
<dbReference type="Proteomes" id="UP000640762">
    <property type="component" value="Unassembled WGS sequence"/>
</dbReference>
<feature type="non-terminal residue" evidence="4">
    <location>
        <position position="188"/>
    </location>
</feature>
<proteinExistence type="predicted"/>